<dbReference type="EMBL" id="JANJYJ010000002">
    <property type="protein sequence ID" value="KAK3227326.1"/>
    <property type="molecule type" value="Genomic_DNA"/>
</dbReference>
<evidence type="ECO:0000313" key="2">
    <source>
        <dbReference type="Proteomes" id="UP001281410"/>
    </source>
</evidence>
<accession>A0AAE0B019</accession>
<gene>
    <name evidence="1" type="ORF">Dsin_007188</name>
</gene>
<name>A0AAE0B019_9ROSI</name>
<reference evidence="1" key="1">
    <citation type="journal article" date="2023" name="Plant J.">
        <title>Genome sequences and population genomics provide insights into the demographic history, inbreeding, and mutation load of two 'living fossil' tree species of Dipteronia.</title>
        <authorList>
            <person name="Feng Y."/>
            <person name="Comes H.P."/>
            <person name="Chen J."/>
            <person name="Zhu S."/>
            <person name="Lu R."/>
            <person name="Zhang X."/>
            <person name="Li P."/>
            <person name="Qiu J."/>
            <person name="Olsen K.M."/>
            <person name="Qiu Y."/>
        </authorList>
    </citation>
    <scope>NUCLEOTIDE SEQUENCE</scope>
    <source>
        <strain evidence="1">NBL</strain>
    </source>
</reference>
<keyword evidence="2" id="KW-1185">Reference proteome</keyword>
<sequence>MLVPQEWHCPDQIYVVIGEKCFVIKISEELSSIDSCWLEKILGTIPAGGRNGKDLSPAKEVRRIDGGANPIPFTLTFENGAEKAEHGKAVFRKRDASSISVNSFEVDLGQEEKLRDECPSEVKSRDVVVIDGLCSEISSDVIGSAQVGVKAVLGCSPSLFQADRTELIFGSEGVSENIRGRKRSASMKRHNMILRNSKACEKMKQQNPERINIVAWNLEDKVAKVLEKGMALGFNFYGKKKELLEIIASREEVNNNRFRDLVRRLVLKHKSTE</sequence>
<organism evidence="1 2">
    <name type="scientific">Dipteronia sinensis</name>
    <dbReference type="NCBI Taxonomy" id="43782"/>
    <lineage>
        <taxon>Eukaryota</taxon>
        <taxon>Viridiplantae</taxon>
        <taxon>Streptophyta</taxon>
        <taxon>Embryophyta</taxon>
        <taxon>Tracheophyta</taxon>
        <taxon>Spermatophyta</taxon>
        <taxon>Magnoliopsida</taxon>
        <taxon>eudicotyledons</taxon>
        <taxon>Gunneridae</taxon>
        <taxon>Pentapetalae</taxon>
        <taxon>rosids</taxon>
        <taxon>malvids</taxon>
        <taxon>Sapindales</taxon>
        <taxon>Sapindaceae</taxon>
        <taxon>Hippocastanoideae</taxon>
        <taxon>Acereae</taxon>
        <taxon>Dipteronia</taxon>
    </lineage>
</organism>
<evidence type="ECO:0000313" key="1">
    <source>
        <dbReference type="EMBL" id="KAK3227326.1"/>
    </source>
</evidence>
<dbReference type="Proteomes" id="UP001281410">
    <property type="component" value="Unassembled WGS sequence"/>
</dbReference>
<proteinExistence type="predicted"/>
<dbReference type="AlphaFoldDB" id="A0AAE0B019"/>
<comment type="caution">
    <text evidence="1">The sequence shown here is derived from an EMBL/GenBank/DDBJ whole genome shotgun (WGS) entry which is preliminary data.</text>
</comment>
<protein>
    <submittedName>
        <fullName evidence="1">Uncharacterized protein</fullName>
    </submittedName>
</protein>